<dbReference type="EC" id="1.14.11.53" evidence="5"/>
<comment type="subcellular location">
    <subcellularLocation>
        <location evidence="3">Cytoplasm</location>
    </subcellularLocation>
    <subcellularLocation>
        <location evidence="2">Nucleus speckle</location>
    </subcellularLocation>
</comment>
<evidence type="ECO:0000256" key="2">
    <source>
        <dbReference type="ARBA" id="ARBA00004324"/>
    </source>
</evidence>
<keyword evidence="8" id="KW-0479">Metal-binding</keyword>
<dbReference type="InterPro" id="IPR024367">
    <property type="entry name" value="FTO_cat_dom"/>
</dbReference>
<comment type="catalytic activity">
    <reaction evidence="22">
        <text>N(6)-methyladenosine in U6 snRNA + 2-oxoglutarate + O2 = adenosine in U6 snRNA + formaldehyde + succinate + CO2</text>
        <dbReference type="Rhea" id="RHEA:57900"/>
        <dbReference type="Rhea" id="RHEA-COMP:13573"/>
        <dbReference type="Rhea" id="RHEA-COMP:13574"/>
        <dbReference type="ChEBI" id="CHEBI:15379"/>
        <dbReference type="ChEBI" id="CHEBI:16526"/>
        <dbReference type="ChEBI" id="CHEBI:16810"/>
        <dbReference type="ChEBI" id="CHEBI:16842"/>
        <dbReference type="ChEBI" id="CHEBI:30031"/>
        <dbReference type="ChEBI" id="CHEBI:74411"/>
        <dbReference type="ChEBI" id="CHEBI:74449"/>
    </reaction>
</comment>
<evidence type="ECO:0000313" key="26">
    <source>
        <dbReference type="EMBL" id="KAL2088386.1"/>
    </source>
</evidence>
<feature type="compositionally biased region" description="Basic and acidic residues" evidence="24">
    <location>
        <begin position="301"/>
        <end position="313"/>
    </location>
</feature>
<evidence type="ECO:0000256" key="21">
    <source>
        <dbReference type="ARBA" id="ARBA00048582"/>
    </source>
</evidence>
<dbReference type="PANTHER" id="PTHR31291">
    <property type="entry name" value="ALPHA-KETOGLUTARATE-DEPENDENT DIOXYGENASE FTO"/>
    <property type="match status" value="1"/>
</dbReference>
<evidence type="ECO:0000256" key="16">
    <source>
        <dbReference type="ARBA" id="ARBA00032169"/>
    </source>
</evidence>
<sequence>MSWNIYEACSPLAPRAAMEPCEQGQGGFDGRGPVTPPSLQQPPLTTQPPAPCTPSLAPPGRRRLLQELGDQRIPFLSPSDPGFQQLWESSYTGLALRPSGALPDSLHERVQQALCTLRRRGCLLRDLVRVRERDVLTAVSRALLGQPGHTYRYLDTRLFAIPWHADDQTQAQTQAEAATAENGNKIKTKTALPSTAAESCCDPDLRAACRALWELNRFFCQDVEKEQEALRHRKDCRKDKSHVTRGGPDKGTDEQGEGTSEGTSEGMCVTREGTMEGREGEEEEEQLEEDEEEEEEDKETEIEMKEDELTKEEGELDTGQGCSHATNITSSSSSSPPPPTPTPPPPPPPPQAQCAPLEAGPVPFNITLLNYMDPSSMSQLKEEPYYGMGKMAVGWHHDENLVPLSPVAVYNFSCPSEKVQESEPAGAGDAGKDTHSGGSGESSAEAPGTSSEAGDAGDSGDPSDPGEGDSGTVAEREAKAKAEASRAEVDSGEDKQVSWRVGLKVAWDIHTPGLALPLQSGDCYYMTDDLNRTHQHCVLAGDTARFSSTHRVAQCSTGTLDYIQRRCAEALHNLKVDPDTGTRSLHSLLPSTLEHCEEIHNEVAALLSDRHRPPLDYSAWAASAVARHLFRQNGPPFIIKEGSAAEQGPEEQAGAARPRAAEMIDRPICLESPTRALLCS</sequence>
<evidence type="ECO:0000256" key="14">
    <source>
        <dbReference type="ARBA" id="ARBA00030546"/>
    </source>
</evidence>
<evidence type="ECO:0000256" key="11">
    <source>
        <dbReference type="ARBA" id="ARBA00023004"/>
    </source>
</evidence>
<dbReference type="PANTHER" id="PTHR31291:SF2">
    <property type="entry name" value="ALPHA-KETOGLUTARATE-DEPENDENT DIOXYGENASE FTO"/>
    <property type="match status" value="1"/>
</dbReference>
<feature type="compositionally biased region" description="Pro residues" evidence="24">
    <location>
        <begin position="335"/>
        <end position="351"/>
    </location>
</feature>
<feature type="compositionally biased region" description="Low complexity" evidence="24">
    <location>
        <begin position="257"/>
        <end position="266"/>
    </location>
</feature>
<feature type="compositionally biased region" description="Basic and acidic residues" evidence="24">
    <location>
        <begin position="236"/>
        <end position="253"/>
    </location>
</feature>
<protein>
    <recommendedName>
        <fullName evidence="6">Alpha-ketoglutarate-dependent dioxygenase FTO</fullName>
        <ecNumber evidence="5">1.14.11.53</ecNumber>
    </recommendedName>
    <alternativeName>
        <fullName evidence="13">U6 small nuclear RNA (2'-O-methyladenosine-N(6)-)-demethylase FTO</fullName>
    </alternativeName>
    <alternativeName>
        <fullName evidence="14">U6 small nuclear RNA N(6)-methyladenosine-demethylase FTO</fullName>
    </alternativeName>
    <alternativeName>
        <fullName evidence="16">mRNA (2'-O-methyladenosine-N(6)-)-demethylase FTO</fullName>
    </alternativeName>
    <alternativeName>
        <fullName evidence="17">mRNA N(6)-methyladenosine demethylase FTO</fullName>
    </alternativeName>
    <alternativeName>
        <fullName evidence="15">tRNA N1-methyl adenine demethylase FTO</fullName>
    </alternativeName>
</protein>
<keyword evidence="27" id="KW-1185">Reference proteome</keyword>
<evidence type="ECO:0000256" key="19">
    <source>
        <dbReference type="ARBA" id="ARBA00047457"/>
    </source>
</evidence>
<evidence type="ECO:0000256" key="4">
    <source>
        <dbReference type="ARBA" id="ARBA00006264"/>
    </source>
</evidence>
<evidence type="ECO:0000256" key="24">
    <source>
        <dbReference type="SAM" id="MobiDB-lite"/>
    </source>
</evidence>
<feature type="compositionally biased region" description="Pro residues" evidence="24">
    <location>
        <begin position="34"/>
        <end position="52"/>
    </location>
</feature>
<dbReference type="GO" id="GO:0005737">
    <property type="term" value="C:cytoplasm"/>
    <property type="evidence" value="ECO:0007669"/>
    <property type="project" value="UniProtKB-SubCell"/>
</dbReference>
<evidence type="ECO:0000256" key="8">
    <source>
        <dbReference type="ARBA" id="ARBA00022723"/>
    </source>
</evidence>
<dbReference type="AlphaFoldDB" id="A0ABD1JPN5"/>
<evidence type="ECO:0000256" key="7">
    <source>
        <dbReference type="ARBA" id="ARBA00022490"/>
    </source>
</evidence>
<evidence type="ECO:0000259" key="25">
    <source>
        <dbReference type="SMART" id="SM01223"/>
    </source>
</evidence>
<dbReference type="InterPro" id="IPR032868">
    <property type="entry name" value="FTO"/>
</dbReference>
<proteinExistence type="inferred from homology"/>
<dbReference type="GO" id="GO:0046872">
    <property type="term" value="F:metal ion binding"/>
    <property type="evidence" value="ECO:0007669"/>
    <property type="project" value="UniProtKB-KW"/>
</dbReference>
<feature type="region of interest" description="Disordered" evidence="24">
    <location>
        <begin position="419"/>
        <end position="495"/>
    </location>
</feature>
<dbReference type="Pfam" id="PF12934">
    <property type="entry name" value="FTO_CTD"/>
    <property type="match status" value="1"/>
</dbReference>
<feature type="region of interest" description="Disordered" evidence="24">
    <location>
        <begin position="20"/>
        <end position="60"/>
    </location>
</feature>
<keyword evidence="9" id="KW-0223">Dioxygenase</keyword>
<evidence type="ECO:0000256" key="22">
    <source>
        <dbReference type="ARBA" id="ARBA00049056"/>
    </source>
</evidence>
<evidence type="ECO:0000256" key="3">
    <source>
        <dbReference type="ARBA" id="ARBA00004496"/>
    </source>
</evidence>
<comment type="caution">
    <text evidence="26">The sequence shown here is derived from an EMBL/GenBank/DDBJ whole genome shotgun (WGS) entry which is preliminary data.</text>
</comment>
<evidence type="ECO:0000256" key="20">
    <source>
        <dbReference type="ARBA" id="ARBA00048158"/>
    </source>
</evidence>
<name>A0ABD1JPN5_9TELE</name>
<comment type="cofactor">
    <cofactor evidence="1">
        <name>Fe(2+)</name>
        <dbReference type="ChEBI" id="CHEBI:29033"/>
    </cofactor>
</comment>
<feature type="domain" description="Alpha-ketoglutarate-dependent dioxygenase FTO catalytic" evidence="25">
    <location>
        <begin position="80"/>
        <end position="555"/>
    </location>
</feature>
<accession>A0ABD1JPN5</accession>
<dbReference type="SMART" id="SM01223">
    <property type="entry name" value="FTO_NTD"/>
    <property type="match status" value="1"/>
</dbReference>
<dbReference type="Gene3D" id="1.20.58.1470">
    <property type="entry name" value="FTO C-terminal domain"/>
    <property type="match status" value="1"/>
</dbReference>
<keyword evidence="10" id="KW-0560">Oxidoreductase</keyword>
<evidence type="ECO:0000256" key="6">
    <source>
        <dbReference type="ARBA" id="ARBA00013477"/>
    </source>
</evidence>
<feature type="compositionally biased region" description="Basic and acidic residues" evidence="24">
    <location>
        <begin position="474"/>
        <end position="495"/>
    </location>
</feature>
<dbReference type="InterPro" id="IPR037151">
    <property type="entry name" value="AlkB-like_sf"/>
</dbReference>
<evidence type="ECO:0000256" key="17">
    <source>
        <dbReference type="ARBA" id="ARBA00032950"/>
    </source>
</evidence>
<feature type="region of interest" description="Disordered" evidence="24">
    <location>
        <begin position="236"/>
        <end position="361"/>
    </location>
</feature>
<dbReference type="Pfam" id="PF12933">
    <property type="entry name" value="FTO_NTD"/>
    <property type="match status" value="2"/>
</dbReference>
<keyword evidence="12" id="KW-0539">Nucleus</keyword>
<dbReference type="InterPro" id="IPR024366">
    <property type="entry name" value="FTO_C"/>
</dbReference>
<feature type="compositionally biased region" description="Acidic residues" evidence="24">
    <location>
        <begin position="279"/>
        <end position="300"/>
    </location>
</feature>
<evidence type="ECO:0000256" key="13">
    <source>
        <dbReference type="ARBA" id="ARBA00030404"/>
    </source>
</evidence>
<comment type="catalytic activity">
    <reaction evidence="23">
        <text>a 5'-end (N(7)-methyl 5'-triphosphoguanosine)-(N(6),2'-O-dimethyladenosine) in mRNA + 2-oxoglutarate + O2 = a 5'-end (N(7)-methyl 5'-triphosphoguanosine)-(2'-O-methyladenosine) in mRNA + formaldehyde + succinate + CO2</text>
        <dbReference type="Rhea" id="RHEA:57896"/>
        <dbReference type="Rhea" id="RHEA-COMP:11518"/>
        <dbReference type="Rhea" id="RHEA-COMP:11519"/>
        <dbReference type="ChEBI" id="CHEBI:15379"/>
        <dbReference type="ChEBI" id="CHEBI:16526"/>
        <dbReference type="ChEBI" id="CHEBI:16810"/>
        <dbReference type="ChEBI" id="CHEBI:16842"/>
        <dbReference type="ChEBI" id="CHEBI:30031"/>
        <dbReference type="ChEBI" id="CHEBI:85958"/>
        <dbReference type="ChEBI" id="CHEBI:85959"/>
    </reaction>
</comment>
<comment type="catalytic activity">
    <reaction evidence="19">
        <text>an N(1)-methyladenosine in tRNA + 2-oxoglutarate + O2 = an adenosine in tRNA + formaldehyde + succinate + CO2</text>
        <dbReference type="Rhea" id="RHEA:54576"/>
        <dbReference type="Rhea" id="RHEA-COMP:10242"/>
        <dbReference type="Rhea" id="RHEA-COMP:12312"/>
        <dbReference type="ChEBI" id="CHEBI:15379"/>
        <dbReference type="ChEBI" id="CHEBI:16526"/>
        <dbReference type="ChEBI" id="CHEBI:16810"/>
        <dbReference type="ChEBI" id="CHEBI:16842"/>
        <dbReference type="ChEBI" id="CHEBI:30031"/>
        <dbReference type="ChEBI" id="CHEBI:74411"/>
        <dbReference type="ChEBI" id="CHEBI:74491"/>
    </reaction>
</comment>
<evidence type="ECO:0000256" key="9">
    <source>
        <dbReference type="ARBA" id="ARBA00022964"/>
    </source>
</evidence>
<organism evidence="26 27">
    <name type="scientific">Coilia grayii</name>
    <name type="common">Gray's grenadier anchovy</name>
    <dbReference type="NCBI Taxonomy" id="363190"/>
    <lineage>
        <taxon>Eukaryota</taxon>
        <taxon>Metazoa</taxon>
        <taxon>Chordata</taxon>
        <taxon>Craniata</taxon>
        <taxon>Vertebrata</taxon>
        <taxon>Euteleostomi</taxon>
        <taxon>Actinopterygii</taxon>
        <taxon>Neopterygii</taxon>
        <taxon>Teleostei</taxon>
        <taxon>Clupei</taxon>
        <taxon>Clupeiformes</taxon>
        <taxon>Clupeoidei</taxon>
        <taxon>Engraulidae</taxon>
        <taxon>Coilinae</taxon>
        <taxon>Coilia</taxon>
    </lineage>
</organism>
<dbReference type="GO" id="GO:1990931">
    <property type="term" value="F:mRNA N6-methyladenosine dioxygenase activity"/>
    <property type="evidence" value="ECO:0007669"/>
    <property type="project" value="UniProtKB-EC"/>
</dbReference>
<evidence type="ECO:0000256" key="15">
    <source>
        <dbReference type="ARBA" id="ARBA00030557"/>
    </source>
</evidence>
<evidence type="ECO:0000256" key="5">
    <source>
        <dbReference type="ARBA" id="ARBA00012931"/>
    </source>
</evidence>
<reference evidence="26 27" key="1">
    <citation type="submission" date="2024-09" db="EMBL/GenBank/DDBJ databases">
        <title>A chromosome-level genome assembly of Gray's grenadier anchovy, Coilia grayii.</title>
        <authorList>
            <person name="Fu Z."/>
        </authorList>
    </citation>
    <scope>NUCLEOTIDE SEQUENCE [LARGE SCALE GENOMIC DNA]</scope>
    <source>
        <strain evidence="26">G4</strain>
        <tissue evidence="26">Muscle</tissue>
    </source>
</reference>
<keyword evidence="7" id="KW-0963">Cytoplasm</keyword>
<dbReference type="InterPro" id="IPR038413">
    <property type="entry name" value="FTO_C_sf"/>
</dbReference>
<comment type="catalytic activity">
    <reaction evidence="20">
        <text>an N(6)-methyladenosine in mRNA + 2-oxoglutarate + O2 = an adenosine in mRNA + formaldehyde + succinate + CO2</text>
        <dbReference type="Rhea" id="RHEA:49520"/>
        <dbReference type="Rhea" id="RHEA-COMP:12414"/>
        <dbReference type="Rhea" id="RHEA-COMP:12417"/>
        <dbReference type="ChEBI" id="CHEBI:15379"/>
        <dbReference type="ChEBI" id="CHEBI:16526"/>
        <dbReference type="ChEBI" id="CHEBI:16810"/>
        <dbReference type="ChEBI" id="CHEBI:16842"/>
        <dbReference type="ChEBI" id="CHEBI:30031"/>
        <dbReference type="ChEBI" id="CHEBI:74411"/>
        <dbReference type="ChEBI" id="CHEBI:74449"/>
        <dbReference type="EC" id="1.14.11.53"/>
    </reaction>
</comment>
<comment type="catalytic activity">
    <reaction evidence="21">
        <text>a 5'-end (N(7)-methyl 5'-triphosphoguanosine)-(N(6),2'-O-dimethyladenosine) in U6 snRNA + 2-oxoglutarate + O2 = a 5'-end (N(7)-methyl 5'-triphosphoguanosine)-(2'-O-methyladenosine) in U6 snRNA + formaldehyde + succinate + CO2</text>
        <dbReference type="Rhea" id="RHEA:57904"/>
        <dbReference type="Rhea" id="RHEA-COMP:15030"/>
        <dbReference type="Rhea" id="RHEA-COMP:15031"/>
        <dbReference type="ChEBI" id="CHEBI:15379"/>
        <dbReference type="ChEBI" id="CHEBI:16526"/>
        <dbReference type="ChEBI" id="CHEBI:16810"/>
        <dbReference type="ChEBI" id="CHEBI:16842"/>
        <dbReference type="ChEBI" id="CHEBI:30031"/>
        <dbReference type="ChEBI" id="CHEBI:85958"/>
        <dbReference type="ChEBI" id="CHEBI:85959"/>
    </reaction>
</comment>
<evidence type="ECO:0000256" key="23">
    <source>
        <dbReference type="ARBA" id="ARBA00049565"/>
    </source>
</evidence>
<evidence type="ECO:0000256" key="12">
    <source>
        <dbReference type="ARBA" id="ARBA00023242"/>
    </source>
</evidence>
<feature type="compositionally biased region" description="Low complexity" evidence="24">
    <location>
        <begin position="441"/>
        <end position="465"/>
    </location>
</feature>
<keyword evidence="11" id="KW-0408">Iron</keyword>
<dbReference type="Proteomes" id="UP001591681">
    <property type="component" value="Unassembled WGS sequence"/>
</dbReference>
<evidence type="ECO:0000313" key="27">
    <source>
        <dbReference type="Proteomes" id="UP001591681"/>
    </source>
</evidence>
<dbReference type="Gene3D" id="2.60.120.590">
    <property type="entry name" value="Alpha-ketoglutarate-dependent dioxygenase AlkB-like"/>
    <property type="match status" value="2"/>
</dbReference>
<evidence type="ECO:0000256" key="18">
    <source>
        <dbReference type="ARBA" id="ARBA00046452"/>
    </source>
</evidence>
<gene>
    <name evidence="26" type="ORF">ACEWY4_015285</name>
</gene>
<comment type="similarity">
    <text evidence="4">Belongs to the fto family.</text>
</comment>
<dbReference type="GO" id="GO:0016607">
    <property type="term" value="C:nuclear speck"/>
    <property type="evidence" value="ECO:0007669"/>
    <property type="project" value="UniProtKB-SubCell"/>
</dbReference>
<evidence type="ECO:0000256" key="10">
    <source>
        <dbReference type="ARBA" id="ARBA00023002"/>
    </source>
</evidence>
<dbReference type="EMBL" id="JBHFQA010000013">
    <property type="protein sequence ID" value="KAL2088386.1"/>
    <property type="molecule type" value="Genomic_DNA"/>
</dbReference>
<evidence type="ECO:0000256" key="1">
    <source>
        <dbReference type="ARBA" id="ARBA00001954"/>
    </source>
</evidence>
<comment type="subunit">
    <text evidence="18">Monomer. May also exist as homodimer.</text>
</comment>